<dbReference type="InterPro" id="IPR050155">
    <property type="entry name" value="HAD-like_hydrolase_sf"/>
</dbReference>
<protein>
    <submittedName>
        <fullName evidence="1">Uncharacterized protein</fullName>
    </submittedName>
</protein>
<dbReference type="Gene3D" id="3.40.50.1000">
    <property type="entry name" value="HAD superfamily/HAD-like"/>
    <property type="match status" value="1"/>
</dbReference>
<dbReference type="STRING" id="483218.BACPEC_00964"/>
<dbReference type="EMBL" id="ABVQ01000035">
    <property type="protein sequence ID" value="EEC57979.1"/>
    <property type="molecule type" value="Genomic_DNA"/>
</dbReference>
<evidence type="ECO:0000313" key="1">
    <source>
        <dbReference type="EMBL" id="EEC57979.1"/>
    </source>
</evidence>
<dbReference type="GO" id="GO:0008967">
    <property type="term" value="F:phosphoglycolate phosphatase activity"/>
    <property type="evidence" value="ECO:0007669"/>
    <property type="project" value="TreeGrafter"/>
</dbReference>
<reference evidence="1 2" key="2">
    <citation type="submission" date="2008-11" db="EMBL/GenBank/DDBJ databases">
        <authorList>
            <person name="Fulton L."/>
            <person name="Clifton S."/>
            <person name="Fulton B."/>
            <person name="Xu J."/>
            <person name="Minx P."/>
            <person name="Pepin K.H."/>
            <person name="Johnson M."/>
            <person name="Bhonagiri V."/>
            <person name="Nash W.E."/>
            <person name="Mardis E.R."/>
            <person name="Wilson R.K."/>
        </authorList>
    </citation>
    <scope>NUCLEOTIDE SEQUENCE [LARGE SCALE GENOMIC DNA]</scope>
    <source>
        <strain evidence="1 2">ATCC 43243</strain>
    </source>
</reference>
<keyword evidence="2" id="KW-1185">Reference proteome</keyword>
<dbReference type="InterPro" id="IPR023198">
    <property type="entry name" value="PGP-like_dom2"/>
</dbReference>
<dbReference type="InterPro" id="IPR023214">
    <property type="entry name" value="HAD_sf"/>
</dbReference>
<dbReference type="Proteomes" id="UP000003136">
    <property type="component" value="Unassembled WGS sequence"/>
</dbReference>
<dbReference type="SUPFAM" id="SSF56784">
    <property type="entry name" value="HAD-like"/>
    <property type="match status" value="1"/>
</dbReference>
<dbReference type="GO" id="GO:0005829">
    <property type="term" value="C:cytosol"/>
    <property type="evidence" value="ECO:0007669"/>
    <property type="project" value="TreeGrafter"/>
</dbReference>
<evidence type="ECO:0000313" key="2">
    <source>
        <dbReference type="Proteomes" id="UP000003136"/>
    </source>
</evidence>
<dbReference type="AlphaFoldDB" id="B7AQK7"/>
<dbReference type="Gene3D" id="1.10.150.240">
    <property type="entry name" value="Putative phosphatase, domain 2"/>
    <property type="match status" value="1"/>
</dbReference>
<proteinExistence type="predicted"/>
<dbReference type="InterPro" id="IPR041492">
    <property type="entry name" value="HAD_2"/>
</dbReference>
<dbReference type="PANTHER" id="PTHR43434:SF1">
    <property type="entry name" value="PHOSPHOGLYCOLATE PHOSPHATASE"/>
    <property type="match status" value="1"/>
</dbReference>
<reference evidence="1 2" key="1">
    <citation type="submission" date="2008-11" db="EMBL/GenBank/DDBJ databases">
        <title>Draft genome sequence of Bacteroides pectinophilus (ATCC 43243).</title>
        <authorList>
            <person name="Sudarsanam P."/>
            <person name="Ley R."/>
            <person name="Guruge J."/>
            <person name="Turnbaugh P.J."/>
            <person name="Mahowald M."/>
            <person name="Liep D."/>
            <person name="Gordon J."/>
        </authorList>
    </citation>
    <scope>NUCLEOTIDE SEQUENCE [LARGE SCALE GENOMIC DNA]</scope>
    <source>
        <strain evidence="1 2">ATCC 43243</strain>
    </source>
</reference>
<dbReference type="Pfam" id="PF13419">
    <property type="entry name" value="HAD_2"/>
    <property type="match status" value="1"/>
</dbReference>
<sequence length="142" mass="16121">MVQQPILSEQLRIQRILCLKKYGLPAQPEEAYKHFAGDGQFELIKRALRAAGDTKLEYYDAVMADYIEEFRTGCTYNVVPYDGILPMLEELKHMGIKTATLSNKRHDNVIHVVETVFGDGLFDVVMGQSDDIPKKTGTRRSI</sequence>
<gene>
    <name evidence="1" type="ORF">BACPEC_00964</name>
</gene>
<comment type="caution">
    <text evidence="1">The sequence shown here is derived from an EMBL/GenBank/DDBJ whole genome shotgun (WGS) entry which is preliminary data.</text>
</comment>
<dbReference type="PANTHER" id="PTHR43434">
    <property type="entry name" value="PHOSPHOGLYCOLATE PHOSPHATASE"/>
    <property type="match status" value="1"/>
</dbReference>
<accession>B7AQK7</accession>
<organism evidence="1 2">
    <name type="scientific">[Bacteroides] pectinophilus ATCC 43243</name>
    <dbReference type="NCBI Taxonomy" id="483218"/>
    <lineage>
        <taxon>Bacteria</taxon>
        <taxon>Bacillati</taxon>
        <taxon>Bacillota</taxon>
        <taxon>Clostridia</taxon>
        <taxon>Eubacteriales</taxon>
    </lineage>
</organism>
<dbReference type="GO" id="GO:0006281">
    <property type="term" value="P:DNA repair"/>
    <property type="evidence" value="ECO:0007669"/>
    <property type="project" value="TreeGrafter"/>
</dbReference>
<name>B7AQK7_9FIRM</name>
<dbReference type="InterPro" id="IPR036412">
    <property type="entry name" value="HAD-like_sf"/>
</dbReference>
<dbReference type="HOGENOM" id="CLU_1811951_0_0_9"/>
<dbReference type="eggNOG" id="COG0546">
    <property type="taxonomic scope" value="Bacteria"/>
</dbReference>